<name>A0ACC2PHS1_9HYME</name>
<organism evidence="1 2">
    <name type="scientific">Eretmocerus hayati</name>
    <dbReference type="NCBI Taxonomy" id="131215"/>
    <lineage>
        <taxon>Eukaryota</taxon>
        <taxon>Metazoa</taxon>
        <taxon>Ecdysozoa</taxon>
        <taxon>Arthropoda</taxon>
        <taxon>Hexapoda</taxon>
        <taxon>Insecta</taxon>
        <taxon>Pterygota</taxon>
        <taxon>Neoptera</taxon>
        <taxon>Endopterygota</taxon>
        <taxon>Hymenoptera</taxon>
        <taxon>Apocrita</taxon>
        <taxon>Proctotrupomorpha</taxon>
        <taxon>Chalcidoidea</taxon>
        <taxon>Aphelinidae</taxon>
        <taxon>Aphelininae</taxon>
        <taxon>Eretmocerus</taxon>
    </lineage>
</organism>
<proteinExistence type="predicted"/>
<dbReference type="EMBL" id="CM056741">
    <property type="protein sequence ID" value="KAJ8682623.1"/>
    <property type="molecule type" value="Genomic_DNA"/>
</dbReference>
<evidence type="ECO:0000313" key="1">
    <source>
        <dbReference type="EMBL" id="KAJ8682623.1"/>
    </source>
</evidence>
<dbReference type="Proteomes" id="UP001239111">
    <property type="component" value="Chromosome 1"/>
</dbReference>
<comment type="caution">
    <text evidence="1">The sequence shown here is derived from an EMBL/GenBank/DDBJ whole genome shotgun (WGS) entry which is preliminary data.</text>
</comment>
<protein>
    <submittedName>
        <fullName evidence="1">Uncharacterized protein</fullName>
    </submittedName>
</protein>
<accession>A0ACC2PHS1</accession>
<evidence type="ECO:0000313" key="2">
    <source>
        <dbReference type="Proteomes" id="UP001239111"/>
    </source>
</evidence>
<sequence>MANSWWISKANGMPRTKRSFPEQVKVALVLLKDNTPEPSDTLHVLRNRMLERFENVILDFGNIIDLGYNEAVRFSSQLVPIQPLQEPANKIRVVDRSLYDTFVSDRVVISKMKESHSAHVQLLSDTNVRYLECSKKSVQSQGEIDILTRKLNKHQEEFEKGQNEVNMLKSEHAEYKQSYWNVLQMVGNQLKSNQQREAKLEYLSDIDI</sequence>
<gene>
    <name evidence="1" type="ORF">QAD02_018415</name>
</gene>
<reference evidence="1" key="1">
    <citation type="submission" date="2023-04" db="EMBL/GenBank/DDBJ databases">
        <title>A chromosome-level genome assembly of the parasitoid wasp Eretmocerus hayati.</title>
        <authorList>
            <person name="Zhong Y."/>
            <person name="Liu S."/>
            <person name="Liu Y."/>
        </authorList>
    </citation>
    <scope>NUCLEOTIDE SEQUENCE</scope>
    <source>
        <strain evidence="1">ZJU_SS_LIU_2023</strain>
    </source>
</reference>
<keyword evidence="2" id="KW-1185">Reference proteome</keyword>